<dbReference type="Pfam" id="PF00077">
    <property type="entry name" value="RVP"/>
    <property type="match status" value="1"/>
</dbReference>
<dbReference type="InterPro" id="IPR029054">
    <property type="entry name" value="dUTPase-like"/>
</dbReference>
<evidence type="ECO:0000259" key="19">
    <source>
        <dbReference type="PROSITE" id="PS50878"/>
    </source>
</evidence>
<dbReference type="Gene3D" id="3.30.70.270">
    <property type="match status" value="2"/>
</dbReference>
<dbReference type="SUPFAM" id="SSF56672">
    <property type="entry name" value="DNA/RNA polymerases"/>
    <property type="match status" value="1"/>
</dbReference>
<dbReference type="GO" id="GO:0004190">
    <property type="term" value="F:aspartic-type endopeptidase activity"/>
    <property type="evidence" value="ECO:0007669"/>
    <property type="project" value="UniProtKB-KW"/>
</dbReference>
<feature type="domain" description="Reverse transcriptase" evidence="19">
    <location>
        <begin position="1428"/>
        <end position="1618"/>
    </location>
</feature>
<evidence type="ECO:0000256" key="3">
    <source>
        <dbReference type="ARBA" id="ARBA00022679"/>
    </source>
</evidence>
<dbReference type="InterPro" id="IPR018061">
    <property type="entry name" value="Retropepsins"/>
</dbReference>
<keyword evidence="10" id="KW-0862">Zinc</keyword>
<evidence type="ECO:0000259" key="20">
    <source>
        <dbReference type="PROSITE" id="PS50879"/>
    </source>
</evidence>
<dbReference type="InterPro" id="IPR043128">
    <property type="entry name" value="Rev_trsase/Diguanyl_cyclase"/>
</dbReference>
<evidence type="ECO:0000256" key="5">
    <source>
        <dbReference type="ARBA" id="ARBA00022722"/>
    </source>
</evidence>
<dbReference type="Gene3D" id="3.30.420.10">
    <property type="entry name" value="Ribonuclease H-like superfamily/Ribonuclease H"/>
    <property type="match status" value="1"/>
</dbReference>
<dbReference type="PROSITE" id="PS00141">
    <property type="entry name" value="ASP_PROTEASE"/>
    <property type="match status" value="1"/>
</dbReference>
<dbReference type="InterPro" id="IPR036397">
    <property type="entry name" value="RNaseH_sf"/>
</dbReference>
<feature type="domain" description="CCHC-type" evidence="18">
    <location>
        <begin position="833"/>
        <end position="849"/>
    </location>
</feature>
<organism evidence="21 22">
    <name type="scientific">Pandanus badnavirus</name>
    <dbReference type="NCBI Taxonomy" id="2975548"/>
    <lineage>
        <taxon>Viruses</taxon>
        <taxon>Riboviria</taxon>
        <taxon>Pararnavirae</taxon>
        <taxon>Artverviricota</taxon>
        <taxon>Revtraviricetes</taxon>
        <taxon>Ortervirales</taxon>
        <taxon>Caulimoviridae</taxon>
        <taxon>Badnavirus</taxon>
    </lineage>
</organism>
<dbReference type="CDD" id="cd00303">
    <property type="entry name" value="retropepsin_like"/>
    <property type="match status" value="1"/>
</dbReference>
<evidence type="ECO:0000256" key="9">
    <source>
        <dbReference type="ARBA" id="ARBA00022801"/>
    </source>
</evidence>
<feature type="region of interest" description="Disordered" evidence="17">
    <location>
        <begin position="1895"/>
        <end position="1932"/>
    </location>
</feature>
<dbReference type="InterPro" id="IPR043502">
    <property type="entry name" value="DNA/RNA_pol_sf"/>
</dbReference>
<evidence type="ECO:0000256" key="4">
    <source>
        <dbReference type="ARBA" id="ARBA00022695"/>
    </source>
</evidence>
<dbReference type="InterPro" id="IPR033704">
    <property type="entry name" value="dUTPase_trimeric"/>
</dbReference>
<keyword evidence="4" id="KW-0548">Nucleotidyltransferase</keyword>
<dbReference type="InterPro" id="IPR036157">
    <property type="entry name" value="dUTPase-like_sf"/>
</dbReference>
<dbReference type="SMART" id="SM00343">
    <property type="entry name" value="ZnF_C2HC"/>
    <property type="match status" value="1"/>
</dbReference>
<dbReference type="SUPFAM" id="SSF57756">
    <property type="entry name" value="Retrovirus zinc finger-like domains"/>
    <property type="match status" value="1"/>
</dbReference>
<keyword evidence="22" id="KW-1185">Reference proteome</keyword>
<dbReference type="EC" id="2.7.7.49" evidence="1"/>
<dbReference type="GO" id="GO:0006508">
    <property type="term" value="P:proteolysis"/>
    <property type="evidence" value="ECO:0007669"/>
    <property type="project" value="UniProtKB-KW"/>
</dbReference>
<evidence type="ECO:0000256" key="15">
    <source>
        <dbReference type="ARBA" id="ARBA00023296"/>
    </source>
</evidence>
<protein>
    <recommendedName>
        <fullName evidence="1">RNA-directed DNA polymerase</fullName>
        <ecNumber evidence="1">2.7.7.49</ecNumber>
    </recommendedName>
</protein>
<reference evidence="21" key="1">
    <citation type="submission" date="2021-10" db="EMBL/GenBank/DDBJ databases">
        <authorList>
            <person name="Alvarez-Quinto R."/>
            <person name="Grinstead S."/>
            <person name="Rott P."/>
            <person name="Mollov D."/>
        </authorList>
    </citation>
    <scope>NUCLEOTIDE SEQUENCE</scope>
    <source>
        <strain evidence="21">Florida</strain>
    </source>
</reference>
<dbReference type="GO" id="GO:0046718">
    <property type="term" value="P:symbiont entry into host cell"/>
    <property type="evidence" value="ECO:0007669"/>
    <property type="project" value="UniProtKB-KW"/>
</dbReference>
<keyword evidence="3" id="KW-0808">Transferase</keyword>
<keyword evidence="6" id="KW-0064">Aspartyl protease</keyword>
<dbReference type="Gene3D" id="2.40.70.10">
    <property type="entry name" value="Acid Proteases"/>
    <property type="match status" value="1"/>
</dbReference>
<evidence type="ECO:0000256" key="10">
    <source>
        <dbReference type="ARBA" id="ARBA00022833"/>
    </source>
</evidence>
<evidence type="ECO:0000256" key="7">
    <source>
        <dbReference type="ARBA" id="ARBA00022759"/>
    </source>
</evidence>
<dbReference type="Pfam" id="PF22909">
    <property type="entry name" value="Caulimovir_coat_dom"/>
    <property type="match status" value="1"/>
</dbReference>
<dbReference type="GO" id="GO:0004523">
    <property type="term" value="F:RNA-DNA hybrid ribonuclease activity"/>
    <property type="evidence" value="ECO:0007669"/>
    <property type="project" value="InterPro"/>
</dbReference>
<keyword evidence="9" id="KW-0378">Hydrolase</keyword>
<keyword evidence="15" id="KW-1160">Virus entry into host cell</keyword>
<dbReference type="PANTHER" id="PTHR33064:SF37">
    <property type="entry name" value="RIBONUCLEASE H"/>
    <property type="match status" value="1"/>
</dbReference>
<evidence type="ECO:0000256" key="14">
    <source>
        <dbReference type="ARBA" id="ARBA00023172"/>
    </source>
</evidence>
<dbReference type="InterPro" id="IPR051320">
    <property type="entry name" value="Viral_Replic_Matur_Polypro"/>
</dbReference>
<evidence type="ECO:0000256" key="16">
    <source>
        <dbReference type="PROSITE-ProRule" id="PRU00047"/>
    </source>
</evidence>
<name>A0AAE9NWH3_9VIRU</name>
<dbReference type="GO" id="GO:0003677">
    <property type="term" value="F:DNA binding"/>
    <property type="evidence" value="ECO:0007669"/>
    <property type="project" value="UniProtKB-KW"/>
</dbReference>
<keyword evidence="8 16" id="KW-0863">Zinc-finger</keyword>
<evidence type="ECO:0000256" key="6">
    <source>
        <dbReference type="ARBA" id="ARBA00022750"/>
    </source>
</evidence>
<feature type="region of interest" description="Disordered" evidence="17">
    <location>
        <begin position="432"/>
        <end position="477"/>
    </location>
</feature>
<dbReference type="PROSITE" id="PS50878">
    <property type="entry name" value="RT_POL"/>
    <property type="match status" value="1"/>
</dbReference>
<keyword evidence="12" id="KW-0695">RNA-directed DNA polymerase</keyword>
<dbReference type="GO" id="GO:0003964">
    <property type="term" value="F:RNA-directed DNA polymerase activity"/>
    <property type="evidence" value="ECO:0007669"/>
    <property type="project" value="UniProtKB-KW"/>
</dbReference>
<evidence type="ECO:0000259" key="18">
    <source>
        <dbReference type="PROSITE" id="PS50158"/>
    </source>
</evidence>
<dbReference type="InterPro" id="IPR000477">
    <property type="entry name" value="RT_dom"/>
</dbReference>
<dbReference type="InterPro" id="IPR021109">
    <property type="entry name" value="Peptidase_aspartic_dom_sf"/>
</dbReference>
<dbReference type="Gene3D" id="4.10.60.10">
    <property type="entry name" value="Zinc finger, CCHC-type"/>
    <property type="match status" value="1"/>
</dbReference>
<dbReference type="Pfam" id="PF00098">
    <property type="entry name" value="zf-CCHC"/>
    <property type="match status" value="1"/>
</dbReference>
<keyword evidence="11" id="KW-0460">Magnesium</keyword>
<evidence type="ECO:0000256" key="11">
    <source>
        <dbReference type="ARBA" id="ARBA00022842"/>
    </source>
</evidence>
<dbReference type="InterPro" id="IPR041373">
    <property type="entry name" value="RT_RNaseH"/>
</dbReference>
<keyword evidence="13" id="KW-0238">DNA-binding</keyword>
<feature type="domain" description="RNase H type-1" evidence="20">
    <location>
        <begin position="1709"/>
        <end position="1844"/>
    </location>
</feature>
<keyword evidence="5" id="KW-0540">Nuclease</keyword>
<dbReference type="PROSITE" id="PS50879">
    <property type="entry name" value="RNASE_H_1"/>
    <property type="match status" value="1"/>
</dbReference>
<dbReference type="InterPro" id="IPR001969">
    <property type="entry name" value="Aspartic_peptidase_AS"/>
</dbReference>
<dbReference type="CDD" id="cd07557">
    <property type="entry name" value="trimeric_dUTPase"/>
    <property type="match status" value="1"/>
</dbReference>
<evidence type="ECO:0000256" key="8">
    <source>
        <dbReference type="ARBA" id="ARBA00022771"/>
    </source>
</evidence>
<keyword evidence="14" id="KW-0233">DNA recombination</keyword>
<accession>A0AAE9NWH3</accession>
<proteinExistence type="predicted"/>
<dbReference type="PANTHER" id="PTHR33064">
    <property type="entry name" value="POL PROTEIN"/>
    <property type="match status" value="1"/>
</dbReference>
<dbReference type="Gene3D" id="2.70.40.10">
    <property type="match status" value="1"/>
</dbReference>
<evidence type="ECO:0000256" key="1">
    <source>
        <dbReference type="ARBA" id="ARBA00012493"/>
    </source>
</evidence>
<dbReference type="CDD" id="cd01647">
    <property type="entry name" value="RT_LTR"/>
    <property type="match status" value="1"/>
</dbReference>
<dbReference type="SUPFAM" id="SSF50630">
    <property type="entry name" value="Acid proteases"/>
    <property type="match status" value="1"/>
</dbReference>
<dbReference type="EMBL" id="OK624603">
    <property type="protein sequence ID" value="UVW45035.1"/>
    <property type="molecule type" value="Genomic_DNA"/>
</dbReference>
<dbReference type="PROSITE" id="PS50158">
    <property type="entry name" value="ZF_CCHC"/>
    <property type="match status" value="1"/>
</dbReference>
<sequence length="1932" mass="220407">MATNYRGAEATTSQPAILDDQIRDYRTASRLKHLAQRRLSKQGSKFSRTIEGQIDPEQQLSLSQQRRASLVPAEILYSSQWDQPINKVYQHYSEQRILCIGENQVDLPFITKDSYISLQKTGMEHVHLGLIMIRLHALHRRNAGTNALLVLRDTRWNDNRAIIATMEVDLSSGTQLIYITPDMMMSIHDFFHHIELAIQTHGYENWSPADSNLLITRALIGRITNTSYVGFQYHISHVIDYLKTHGIQAVAGTAISTNDLQGRRWILKPSQLQIPQVPSQIRTTDLLDGSTAISFSSYQNTPAIPALPSDEEEFIHFIADDMPIFDEDPQETTIHIRLLTPDNEEIIPDTNDELFLDDFDEPRDFVDDDYPFWETFNPSTNSFFDYPQQRPIPDDLPIFDESPSERDPDENFNEIFFSKMDREDILDLNFNEEEGTRSSAQEFKTQRDGNVPTENLGTDYPVPSPAGNSSVYSEDQGVDCPTPIPIEEAILATDAAIEELSELEYPILKKMMARSERMKETLLSSTTTAVSHYQPNEPLMGQFNYPPARANEASTSEAPLQFKNFKGRSISHQQWTLPSAMVNSGAILVLPEVIGQYSDTISRWESITTNLVNEKQWLNNQQKVNFIENLLGETEKKTWIQWRMTYPQEYQVLVERADETQNILSQIRLIFTLEDPLQGSTAEQDKAYRDIERLTCDDMKHVYRFLNDYKILAAKTGRMYISPELSDKLFRKLPALIGNEIEKAFKEKHPGNSIGVIPRIAFINSYLEELCMKAAIQRSMKDLSFCAKVPIPGYYSGSRKKYGLRKAKTYAGKPHKSHVRVIKRKKGYERKCKCFICGEEGHFARDCRSKKGNIARAAILEDLELPEDFDVVSLDLDDPDSDDICSISEGEVGGEQLVQTIFQQPWEESINMLGREESWRPMIHVGDTIKDCQHSWMFNQMPPEKQIVCYFCKHSVLERTKAYCTKCKILACALCSDYYLNVQVPHIPKPQAQFSPTAQTLEELTNYNYFLQEELKRNSVPQQLRRELRESFEEEVLPPMEQCLLVTRLSSTAKICERKSKGAAGYDLYSNETKEVPPNERRLFRTGISVQIPYGYYGRIAARSKAAYEKWIIIGAGVIDHDFQGEIHFLVFNLSNEVITIAAGESVSQLILESITIPPVQDITPRSQLPFINEETEEFMAMAAAEDNQPPRQSILNRLYNLLIIFHIQGIPDTEVRAILDTGATICCINKDALPFNAFEKINYQVTLTGINCKQQSSMKVKNGLMTIGDQKFRIPFTFRVEMQQQDGIQMILGCNFIKSVSGGVRIEGSDITFYKNIVTLRTTPETARSCSIQELDLDEDEYIQIKEKTEDPHQMVLNVDFKTRFAPTMNRLKEAGFIGENPLQHWAKNQVVCHLDIINPDIIVQDKPLKHVTPAMEASFKIHIDALLKLGVIRASSSKHRTMAFLVKSGTTVDPITGEEKKGKERMVFNYRTLNDNTNKDQYSLPGINTILKKIGNSRIYSKFDLKSGFHQIAMHKDSIPWTAFWVPQGLFEWLVMPFGLKNAPAVFQRKMDYCFKGHENYIAVYIDDILIFSNSEESHVQHLENFLSICEKEGLVLSPTKMKIAQPEIEFLGAVIGNRKIKLQSHIIKKIANFDEKQLLTLKGLRSWLGILNYARAYIPNLGTLLGPLYSKTSPHGDRQFKSSDWQIVRELKAKVQQLPDLELPPPNAFIILETDGCMEGWGAVCKWKLKKNDSKSTEKVCAYASGKFPIIKSTIDGEIHACMEGLNALKIHYLDKQELIIRTDCHAIVKFFNKTMTNKPSRARWIAFTDFITGIGVPITFEHIEGKNNELADSLSRLVNFLQESWSPELEVHSNQLLELEQAIQETSEAPSDIKKLLHQQILILEHTMSCSTVQNGPHPEEPRKNQKQLAHYSRNLSTSLKKKQSGLP</sequence>
<dbReference type="Pfam" id="PF00078">
    <property type="entry name" value="RVT_1"/>
    <property type="match status" value="1"/>
</dbReference>
<dbReference type="GO" id="GO:0008270">
    <property type="term" value="F:zinc ion binding"/>
    <property type="evidence" value="ECO:0007669"/>
    <property type="project" value="UniProtKB-KW"/>
</dbReference>
<dbReference type="InterPro" id="IPR002156">
    <property type="entry name" value="RNaseH_domain"/>
</dbReference>
<dbReference type="SUPFAM" id="SSF51283">
    <property type="entry name" value="dUTPase-like"/>
    <property type="match status" value="1"/>
</dbReference>
<dbReference type="Pfam" id="PF17917">
    <property type="entry name" value="RT_RNaseH"/>
    <property type="match status" value="1"/>
</dbReference>
<dbReference type="Gene3D" id="3.10.10.10">
    <property type="entry name" value="HIV Type 1 Reverse Transcriptase, subunit A, domain 1"/>
    <property type="match status" value="1"/>
</dbReference>
<keyword evidence="7" id="KW-0255">Endonuclease</keyword>
<evidence type="ECO:0000256" key="13">
    <source>
        <dbReference type="ARBA" id="ARBA00023125"/>
    </source>
</evidence>
<dbReference type="Pfam" id="PF00692">
    <property type="entry name" value="dUTPase"/>
    <property type="match status" value="1"/>
</dbReference>
<keyword evidence="8 16" id="KW-0479">Metal-binding</keyword>
<evidence type="ECO:0000256" key="2">
    <source>
        <dbReference type="ARBA" id="ARBA00022670"/>
    </source>
</evidence>
<evidence type="ECO:0000313" key="22">
    <source>
        <dbReference type="Proteomes" id="UP001258088"/>
    </source>
</evidence>
<evidence type="ECO:0000256" key="12">
    <source>
        <dbReference type="ARBA" id="ARBA00022918"/>
    </source>
</evidence>
<dbReference type="Proteomes" id="UP001258088">
    <property type="component" value="Segment"/>
</dbReference>
<evidence type="ECO:0000313" key="21">
    <source>
        <dbReference type="EMBL" id="UVW45035.1"/>
    </source>
</evidence>
<dbReference type="GO" id="GO:0006310">
    <property type="term" value="P:DNA recombination"/>
    <property type="evidence" value="ECO:0007669"/>
    <property type="project" value="UniProtKB-KW"/>
</dbReference>
<dbReference type="InterPro" id="IPR001878">
    <property type="entry name" value="Znf_CCHC"/>
</dbReference>
<evidence type="ECO:0000256" key="17">
    <source>
        <dbReference type="SAM" id="MobiDB-lite"/>
    </source>
</evidence>
<dbReference type="InterPro" id="IPR036875">
    <property type="entry name" value="Znf_CCHC_sf"/>
</dbReference>
<keyword evidence="2" id="KW-0645">Protease</keyword>